<keyword evidence="1" id="KW-0472">Membrane</keyword>
<feature type="transmembrane region" description="Helical" evidence="1">
    <location>
        <begin position="47"/>
        <end position="63"/>
    </location>
</feature>
<comment type="caution">
    <text evidence="2">The sequence shown here is derived from an EMBL/GenBank/DDBJ whole genome shotgun (WGS) entry which is preliminary data.</text>
</comment>
<name>H3KG50_9BURK</name>
<dbReference type="AlphaFoldDB" id="H3KG50"/>
<evidence type="ECO:0000256" key="1">
    <source>
        <dbReference type="SAM" id="Phobius"/>
    </source>
</evidence>
<proteinExistence type="predicted"/>
<reference evidence="2 3" key="1">
    <citation type="submission" date="2011-11" db="EMBL/GenBank/DDBJ databases">
        <authorList>
            <person name="Weinstock G."/>
            <person name="Sodergren E."/>
            <person name="Clifton S."/>
            <person name="Fulton L."/>
            <person name="Fulton B."/>
            <person name="Courtney L."/>
            <person name="Fronick C."/>
            <person name="Harrison M."/>
            <person name="Strong C."/>
            <person name="Farmer C."/>
            <person name="Delahaunty K."/>
            <person name="Markovic C."/>
            <person name="Hall O."/>
            <person name="Minx P."/>
            <person name="Tomlinson C."/>
            <person name="Mitreva M."/>
            <person name="Hou S."/>
            <person name="Chen J."/>
            <person name="Wollam A."/>
            <person name="Pepin K.H."/>
            <person name="Johnson M."/>
            <person name="Bhonagiri V."/>
            <person name="Zhang X."/>
            <person name="Suruliraj S."/>
            <person name="Warren W."/>
            <person name="Chinwalla A."/>
            <person name="Mardis E.R."/>
            <person name="Wilson R.K."/>
        </authorList>
    </citation>
    <scope>NUCLEOTIDE SEQUENCE [LARGE SCALE GENOMIC DNA]</scope>
    <source>
        <strain evidence="2 3">YIT 11816</strain>
    </source>
</reference>
<keyword evidence="1" id="KW-1133">Transmembrane helix</keyword>
<dbReference type="RefSeq" id="WP_008542808.1">
    <property type="nucleotide sequence ID" value="NZ_JH604988.1"/>
</dbReference>
<accession>H3KG50</accession>
<dbReference type="PATRIC" id="fig|762967.3.peg.1357"/>
<evidence type="ECO:0000313" key="3">
    <source>
        <dbReference type="Proteomes" id="UP000004956"/>
    </source>
</evidence>
<protein>
    <recommendedName>
        <fullName evidence="4">CDP-glycerol:poly(Glycerophosphate) glycerophosphotransferase</fullName>
    </recommendedName>
</protein>
<keyword evidence="1" id="KW-0812">Transmembrane</keyword>
<evidence type="ECO:0000313" key="2">
    <source>
        <dbReference type="EMBL" id="EHY30887.1"/>
    </source>
</evidence>
<dbReference type="EMBL" id="AFBQ01000260">
    <property type="protein sequence ID" value="EHY30887.1"/>
    <property type="molecule type" value="Genomic_DNA"/>
</dbReference>
<sequence>MNLRKGPSRPQGAEARAAALAALWAGTLLWAAPQDAHAYLDPGTGSMLLSIVVGLASSGYFFIRRLPSLIRQAVFRMKGDDKALRSGGIVFYAESPAYWGTFEPVLRALSEMGQSVTYLTSAENDPVFEANIPGVSARFIGKGNSAYTSLGFLEADIFVLTTPGIDVLQIRRSKGVKRYVHLVHAATDAHGYKLFSFDYYDAVYCSGEHQRRSLRLLEAKRGTAPKDLPLLGCPYFDRMVAKRRNYRAEPEARTVLVAPTWGRAGLLTRTGSAVPKALAEAGWNVILRPHPQSFVSEADLMDKLQTELASYPNIRWDRQPDGFESLSRAEVMVSDFSGVVFDFAFVFERPVVTIGDGWQKDGYEAWDLDDSAWEMGVLDAVGTHLSANETDRVLAAVEALAANPQDASERIRHVRDAGIVNFGVAGRPIAEALVRDLETVRGAAAHRFPEAAPAKEPTRC</sequence>
<gene>
    <name evidence="2" type="ORF">HMPREF9440_01728</name>
</gene>
<dbReference type="STRING" id="762967.HMPREF9440_01728"/>
<keyword evidence="3" id="KW-1185">Reference proteome</keyword>
<dbReference type="HOGENOM" id="CLU_037413_0_0_4"/>
<organism evidence="2 3">
    <name type="scientific">Sutterella parvirubra YIT 11816</name>
    <dbReference type="NCBI Taxonomy" id="762967"/>
    <lineage>
        <taxon>Bacteria</taxon>
        <taxon>Pseudomonadati</taxon>
        <taxon>Pseudomonadota</taxon>
        <taxon>Betaproteobacteria</taxon>
        <taxon>Burkholderiales</taxon>
        <taxon>Sutterellaceae</taxon>
        <taxon>Sutterella</taxon>
    </lineage>
</organism>
<dbReference type="OrthoDB" id="9780552at2"/>
<dbReference type="InterPro" id="IPR043148">
    <property type="entry name" value="TagF_C"/>
</dbReference>
<dbReference type="Proteomes" id="UP000004956">
    <property type="component" value="Unassembled WGS sequence"/>
</dbReference>
<dbReference type="Gene3D" id="3.40.50.12580">
    <property type="match status" value="1"/>
</dbReference>
<evidence type="ECO:0008006" key="4">
    <source>
        <dbReference type="Google" id="ProtNLM"/>
    </source>
</evidence>